<name>A0A0S7BL85_9CHLR</name>
<dbReference type="RefSeq" id="WP_075074998.1">
    <property type="nucleotide sequence ID" value="NZ_DF967972.1"/>
</dbReference>
<gene>
    <name evidence="3" type="ORF">LARV_03649</name>
</gene>
<keyword evidence="2" id="KW-1133">Transmembrane helix</keyword>
<evidence type="ECO:0000256" key="2">
    <source>
        <dbReference type="SAM" id="Phobius"/>
    </source>
</evidence>
<organism evidence="3">
    <name type="scientific">Longilinea arvoryzae</name>
    <dbReference type="NCBI Taxonomy" id="360412"/>
    <lineage>
        <taxon>Bacteria</taxon>
        <taxon>Bacillati</taxon>
        <taxon>Chloroflexota</taxon>
        <taxon>Anaerolineae</taxon>
        <taxon>Anaerolineales</taxon>
        <taxon>Anaerolineaceae</taxon>
        <taxon>Longilinea</taxon>
    </lineage>
</organism>
<evidence type="ECO:0000313" key="4">
    <source>
        <dbReference type="Proteomes" id="UP000055060"/>
    </source>
</evidence>
<evidence type="ECO:0000256" key="1">
    <source>
        <dbReference type="SAM" id="MobiDB-lite"/>
    </source>
</evidence>
<feature type="region of interest" description="Disordered" evidence="1">
    <location>
        <begin position="36"/>
        <end position="77"/>
    </location>
</feature>
<keyword evidence="2" id="KW-0472">Membrane</keyword>
<dbReference type="Proteomes" id="UP000055060">
    <property type="component" value="Unassembled WGS sequence"/>
</dbReference>
<dbReference type="EMBL" id="DF967972">
    <property type="protein sequence ID" value="GAP15856.1"/>
    <property type="molecule type" value="Genomic_DNA"/>
</dbReference>
<accession>A0A0S7BL85</accession>
<proteinExistence type="predicted"/>
<dbReference type="AlphaFoldDB" id="A0A0S7BL85"/>
<keyword evidence="4" id="KW-1185">Reference proteome</keyword>
<sequence>MLKILGRVLLILLATGLVIGATYAVSLNSQLSTADGPGMGGFGERAGLSDGSSAPQAGPERSPDSQGLLPGGGEFRGGREGGSAFGWMEVLKSLGVIIVVTGGVILIQKAHELVRRSRKLRAEAPPAE</sequence>
<reference evidence="3" key="1">
    <citation type="submission" date="2015-07" db="EMBL/GenBank/DDBJ databases">
        <title>Draft Genome Sequences of Anaerolinea thermolimosa IMO-1, Bellilinea caldifistulae GOMI-1, Leptolinea tardivitalis YMTK-2, Levilinea saccharolytica KIBI-1,Longilinea arvoryzae KOME-1, Previously Described as Members of the Anaerolineaceae (Chloroflexi).</title>
        <authorList>
            <person name="Sekiguchi Y."/>
            <person name="Ohashi A."/>
            <person name="Matsuura N."/>
            <person name="Tourlousse M.D."/>
        </authorList>
    </citation>
    <scope>NUCLEOTIDE SEQUENCE [LARGE SCALE GENOMIC DNA]</scope>
    <source>
        <strain evidence="3">KOME-1</strain>
    </source>
</reference>
<feature type="transmembrane region" description="Helical" evidence="2">
    <location>
        <begin position="84"/>
        <end position="107"/>
    </location>
</feature>
<keyword evidence="2" id="KW-0812">Transmembrane</keyword>
<dbReference type="STRING" id="360412.LARV_03649"/>
<protein>
    <submittedName>
        <fullName evidence="3">Uncharacterized protein</fullName>
    </submittedName>
</protein>
<evidence type="ECO:0000313" key="3">
    <source>
        <dbReference type="EMBL" id="GAP15856.1"/>
    </source>
</evidence>